<evidence type="ECO:0000313" key="5">
    <source>
        <dbReference type="Proteomes" id="UP001610432"/>
    </source>
</evidence>
<name>A0ABR4M0F1_9EURO</name>
<dbReference type="Pfam" id="PF09073">
    <property type="entry name" value="BUD22"/>
    <property type="match status" value="1"/>
</dbReference>
<feature type="region of interest" description="Disordered" evidence="2">
    <location>
        <begin position="1"/>
        <end position="20"/>
    </location>
</feature>
<proteinExistence type="predicted"/>
<evidence type="ECO:0000256" key="2">
    <source>
        <dbReference type="SAM" id="MobiDB-lite"/>
    </source>
</evidence>
<gene>
    <name evidence="4" type="ORF">BJX67DRAFT_279396</name>
</gene>
<feature type="domain" description="Bud22" evidence="3">
    <location>
        <begin position="31"/>
        <end position="443"/>
    </location>
</feature>
<feature type="compositionally biased region" description="Basic and acidic residues" evidence="2">
    <location>
        <begin position="360"/>
        <end position="379"/>
    </location>
</feature>
<keyword evidence="5" id="KW-1185">Reference proteome</keyword>
<keyword evidence="1" id="KW-0175">Coiled coil</keyword>
<feature type="compositionally biased region" description="Polar residues" evidence="2">
    <location>
        <begin position="290"/>
        <end position="301"/>
    </location>
</feature>
<feature type="compositionally biased region" description="Basic and acidic residues" evidence="2">
    <location>
        <begin position="163"/>
        <end position="194"/>
    </location>
</feature>
<feature type="compositionally biased region" description="Basic and acidic residues" evidence="2">
    <location>
        <begin position="409"/>
        <end position="430"/>
    </location>
</feature>
<sequence length="443" mass="48978">MPKRKLSDLTDASSQPGNLKLQKTRLKQKFEYGVTTLSGALKTARGFERQKLSRRQKSAKTQGGEGAGTLKRIEGEITVLKTLNLTATAEKYLFKQLVKTKRIAEAPVFVRFKQSRNISIEGPKSTEEANVTARLFKSNPVQRVLPGILDGLKALIGVERAEGKKEKTVKKESRAAEEDIRGKSGELARRRGSDMTDEESEAEPQAGRDLDMEIAGSEEDDYAHFDARLASDSEDNDDSGSDEEVLTKLKSLPLRRDMSISLSPSASPEPEPEPMLEFPPQKKQKALMKASTTVPTSTTFLPSLMMGGYWSGSESEPEEVEETPRRKNRMGQQARRALWEKKYGAAANHVKEQKKKGKHNRDSGWDPRKGATGDGDGGRRKYGTGSNTTAMGVDKRGQHPQRGSTAGKKPHDDKPLHPSWEAARKAKEQKTTAAFQGKKVVFD</sequence>
<feature type="compositionally biased region" description="Basic and acidic residues" evidence="2">
    <location>
        <begin position="222"/>
        <end position="231"/>
    </location>
</feature>
<dbReference type="InterPro" id="IPR015158">
    <property type="entry name" value="Bud22_dom"/>
</dbReference>
<evidence type="ECO:0000259" key="3">
    <source>
        <dbReference type="Pfam" id="PF09073"/>
    </source>
</evidence>
<protein>
    <submittedName>
        <fullName evidence="4">Bud-site selection protein</fullName>
    </submittedName>
</protein>
<evidence type="ECO:0000256" key="1">
    <source>
        <dbReference type="ARBA" id="ARBA00023054"/>
    </source>
</evidence>
<feature type="region of interest" description="Disordered" evidence="2">
    <location>
        <begin position="163"/>
        <end position="443"/>
    </location>
</feature>
<dbReference type="PANTHER" id="PTHR23325">
    <property type="entry name" value="SERUM RESPONSE FACTOR-BINDING"/>
    <property type="match status" value="1"/>
</dbReference>
<comment type="caution">
    <text evidence="4">The sequence shown here is derived from an EMBL/GenBank/DDBJ whole genome shotgun (WGS) entry which is preliminary data.</text>
</comment>
<reference evidence="4 5" key="1">
    <citation type="submission" date="2024-07" db="EMBL/GenBank/DDBJ databases">
        <title>Section-level genome sequencing and comparative genomics of Aspergillus sections Usti and Cavernicolus.</title>
        <authorList>
            <consortium name="Lawrence Berkeley National Laboratory"/>
            <person name="Nybo J.L."/>
            <person name="Vesth T.C."/>
            <person name="Theobald S."/>
            <person name="Frisvad J.C."/>
            <person name="Larsen T.O."/>
            <person name="Kjaerboelling I."/>
            <person name="Rothschild-Mancinelli K."/>
            <person name="Lyhne E.K."/>
            <person name="Kogle M.E."/>
            <person name="Barry K."/>
            <person name="Clum A."/>
            <person name="Na H."/>
            <person name="Ledsgaard L."/>
            <person name="Lin J."/>
            <person name="Lipzen A."/>
            <person name="Kuo A."/>
            <person name="Riley R."/>
            <person name="Mondo S."/>
            <person name="Labutti K."/>
            <person name="Haridas S."/>
            <person name="Pangalinan J."/>
            <person name="Salamov A.A."/>
            <person name="Simmons B.A."/>
            <person name="Magnuson J.K."/>
            <person name="Chen J."/>
            <person name="Drula E."/>
            <person name="Henrissat B."/>
            <person name="Wiebenga A."/>
            <person name="Lubbers R.J."/>
            <person name="Gomes A.C."/>
            <person name="Macurrencykelacurrency M.R."/>
            <person name="Stajich J."/>
            <person name="Grigoriev I.V."/>
            <person name="Mortensen U.H."/>
            <person name="De Vries R.P."/>
            <person name="Baker S.E."/>
            <person name="Andersen M.R."/>
        </authorList>
    </citation>
    <scope>NUCLEOTIDE SEQUENCE [LARGE SCALE GENOMIC DNA]</scope>
    <source>
        <strain evidence="4 5">CBS 449.75</strain>
    </source>
</reference>
<dbReference type="GeneID" id="98141699"/>
<evidence type="ECO:0000313" key="4">
    <source>
        <dbReference type="EMBL" id="KAL2870290.1"/>
    </source>
</evidence>
<dbReference type="PANTHER" id="PTHR23325:SF1">
    <property type="entry name" value="SERUM RESPONSE FACTOR-BINDING PROTEIN 1"/>
    <property type="match status" value="1"/>
</dbReference>
<organism evidence="4 5">
    <name type="scientific">Aspergillus lucknowensis</name>
    <dbReference type="NCBI Taxonomy" id="176173"/>
    <lineage>
        <taxon>Eukaryota</taxon>
        <taxon>Fungi</taxon>
        <taxon>Dikarya</taxon>
        <taxon>Ascomycota</taxon>
        <taxon>Pezizomycotina</taxon>
        <taxon>Eurotiomycetes</taxon>
        <taxon>Eurotiomycetidae</taxon>
        <taxon>Eurotiales</taxon>
        <taxon>Aspergillaceae</taxon>
        <taxon>Aspergillus</taxon>
        <taxon>Aspergillus subgen. Nidulantes</taxon>
    </lineage>
</organism>
<feature type="compositionally biased region" description="Acidic residues" evidence="2">
    <location>
        <begin position="232"/>
        <end position="244"/>
    </location>
</feature>
<dbReference type="EMBL" id="JBFXLQ010000006">
    <property type="protein sequence ID" value="KAL2870290.1"/>
    <property type="molecule type" value="Genomic_DNA"/>
</dbReference>
<dbReference type="RefSeq" id="XP_070889269.1">
    <property type="nucleotide sequence ID" value="XM_071026627.1"/>
</dbReference>
<dbReference type="InterPro" id="IPR037393">
    <property type="entry name" value="Bud22/SRFB1"/>
</dbReference>
<feature type="region of interest" description="Disordered" evidence="2">
    <location>
        <begin position="48"/>
        <end position="67"/>
    </location>
</feature>
<dbReference type="Proteomes" id="UP001610432">
    <property type="component" value="Unassembled WGS sequence"/>
</dbReference>
<accession>A0ABR4M0F1</accession>